<keyword evidence="6" id="KW-1185">Reference proteome</keyword>
<dbReference type="EC" id="5.4.99.-" evidence="3"/>
<dbReference type="InterPro" id="IPR006145">
    <property type="entry name" value="PsdUridine_synth_RsuA/RluA"/>
</dbReference>
<name>A0ABT3RL19_9BACT</name>
<dbReference type="InterPro" id="IPR042092">
    <property type="entry name" value="PsdUridine_s_RsuA/RluB/E/F_cat"/>
</dbReference>
<dbReference type="PANTHER" id="PTHR47683:SF2">
    <property type="entry name" value="RNA-BINDING S4 DOMAIN-CONTAINING PROTEIN"/>
    <property type="match status" value="1"/>
</dbReference>
<dbReference type="InterPro" id="IPR000748">
    <property type="entry name" value="PsdUridine_synth_RsuA/RluB/E/F"/>
</dbReference>
<evidence type="ECO:0000256" key="2">
    <source>
        <dbReference type="ARBA" id="ARBA00023235"/>
    </source>
</evidence>
<dbReference type="InterPro" id="IPR020103">
    <property type="entry name" value="PsdUridine_synth_cat_dom_sf"/>
</dbReference>
<evidence type="ECO:0000313" key="6">
    <source>
        <dbReference type="Proteomes" id="UP001209885"/>
    </source>
</evidence>
<dbReference type="InterPro" id="IPR020094">
    <property type="entry name" value="TruA/RsuA/RluB/E/F_N"/>
</dbReference>
<dbReference type="NCBIfam" id="TIGR00093">
    <property type="entry name" value="pseudouridine synthase"/>
    <property type="match status" value="1"/>
</dbReference>
<dbReference type="Pfam" id="PF00849">
    <property type="entry name" value="PseudoU_synth_2"/>
    <property type="match status" value="1"/>
</dbReference>
<protein>
    <recommendedName>
        <fullName evidence="3">Pseudouridine synthase</fullName>
        <ecNumber evidence="3">5.4.99.-</ecNumber>
    </recommendedName>
</protein>
<evidence type="ECO:0000313" key="5">
    <source>
        <dbReference type="EMBL" id="MCX2742514.1"/>
    </source>
</evidence>
<comment type="caution">
    <text evidence="5">The sequence shown here is derived from an EMBL/GenBank/DDBJ whole genome shotgun (WGS) entry which is preliminary data.</text>
</comment>
<feature type="domain" description="Pseudouridine synthase RsuA/RluA-like" evidence="4">
    <location>
        <begin position="23"/>
        <end position="174"/>
    </location>
</feature>
<dbReference type="SUPFAM" id="SSF55120">
    <property type="entry name" value="Pseudouridine synthase"/>
    <property type="match status" value="1"/>
</dbReference>
<comment type="similarity">
    <text evidence="1 3">Belongs to the pseudouridine synthase RsuA family.</text>
</comment>
<evidence type="ECO:0000256" key="3">
    <source>
        <dbReference type="RuleBase" id="RU003887"/>
    </source>
</evidence>
<dbReference type="InterPro" id="IPR018496">
    <property type="entry name" value="PsdUridine_synth_RsuA/RluB_CS"/>
</dbReference>
<dbReference type="EMBL" id="JAPFQN010000002">
    <property type="protein sequence ID" value="MCX2742514.1"/>
    <property type="molecule type" value="Genomic_DNA"/>
</dbReference>
<sequence>MKKNTHRGYRKKFKKPKPEKLYYFLAWKPFGMLSQFSPEGKRETLADLGKLPSDDIYSIGRLDGDSEGLLILTNDGQFKAELQSPAKEHWKEYWVQVEGDISEEDLSKLAEGVEISIKGKKYKTLPGQASFLSEEEISWIPDRYPPVRQHHKTPWIKLKIQEGKNRQVRRMTAAIGYPTLRLLRYRIEDVTIENMSPGQLKEVNKEWIYDLTNVKI</sequence>
<dbReference type="Gene3D" id="3.30.70.1560">
    <property type="entry name" value="Alpha-L RNA-binding motif"/>
    <property type="match status" value="1"/>
</dbReference>
<gene>
    <name evidence="5" type="ORF">OO013_01485</name>
</gene>
<evidence type="ECO:0000256" key="1">
    <source>
        <dbReference type="ARBA" id="ARBA00008348"/>
    </source>
</evidence>
<keyword evidence="2 3" id="KW-0413">Isomerase</keyword>
<accession>A0ABT3RL19</accession>
<dbReference type="PANTHER" id="PTHR47683">
    <property type="entry name" value="PSEUDOURIDINE SYNTHASE FAMILY PROTEIN-RELATED"/>
    <property type="match status" value="1"/>
</dbReference>
<dbReference type="Gene3D" id="3.30.70.580">
    <property type="entry name" value="Pseudouridine synthase I, catalytic domain, N-terminal subdomain"/>
    <property type="match status" value="1"/>
</dbReference>
<organism evidence="5 6">
    <name type="scientific">Mangrovivirga halotolerans</name>
    <dbReference type="NCBI Taxonomy" id="2993936"/>
    <lineage>
        <taxon>Bacteria</taxon>
        <taxon>Pseudomonadati</taxon>
        <taxon>Bacteroidota</taxon>
        <taxon>Cytophagia</taxon>
        <taxon>Cytophagales</taxon>
        <taxon>Mangrovivirgaceae</taxon>
        <taxon>Mangrovivirga</taxon>
    </lineage>
</organism>
<dbReference type="InterPro" id="IPR050343">
    <property type="entry name" value="RsuA_PseudoU_synthase"/>
</dbReference>
<proteinExistence type="inferred from homology"/>
<reference evidence="5 6" key="1">
    <citation type="submission" date="2022-11" db="EMBL/GenBank/DDBJ databases">
        <title>The characterization of three novel Bacteroidetes species and genomic analysis of their roles in tidal elemental geochemical cycles.</title>
        <authorList>
            <person name="Ma K."/>
        </authorList>
    </citation>
    <scope>NUCLEOTIDE SEQUENCE [LARGE SCALE GENOMIC DNA]</scope>
    <source>
        <strain evidence="5 6">M17</strain>
    </source>
</reference>
<dbReference type="RefSeq" id="WP_266054757.1">
    <property type="nucleotide sequence ID" value="NZ_JAPFQN010000002.1"/>
</dbReference>
<dbReference type="PROSITE" id="PS01149">
    <property type="entry name" value="PSI_RSU"/>
    <property type="match status" value="1"/>
</dbReference>
<evidence type="ECO:0000259" key="4">
    <source>
        <dbReference type="Pfam" id="PF00849"/>
    </source>
</evidence>
<dbReference type="Proteomes" id="UP001209885">
    <property type="component" value="Unassembled WGS sequence"/>
</dbReference>